<dbReference type="EMBL" id="JAFEUO010000001">
    <property type="protein sequence ID" value="MBM7081328.1"/>
    <property type="molecule type" value="Genomic_DNA"/>
</dbReference>
<organism evidence="1 2">
    <name type="scientific">Micromonospora humidisoli</name>
    <dbReference type="NCBI Taxonomy" id="2807622"/>
    <lineage>
        <taxon>Bacteria</taxon>
        <taxon>Bacillati</taxon>
        <taxon>Actinomycetota</taxon>
        <taxon>Actinomycetes</taxon>
        <taxon>Micromonosporales</taxon>
        <taxon>Micromonosporaceae</taxon>
        <taxon>Micromonospora</taxon>
    </lineage>
</organism>
<proteinExistence type="predicted"/>
<comment type="caution">
    <text evidence="1">The sequence shown here is derived from an EMBL/GenBank/DDBJ whole genome shotgun (WGS) entry which is preliminary data.</text>
</comment>
<dbReference type="RefSeq" id="WP_204956682.1">
    <property type="nucleotide sequence ID" value="NZ_JAFEUO010000001.1"/>
</dbReference>
<protein>
    <submittedName>
        <fullName evidence="1">Uncharacterized protein</fullName>
    </submittedName>
</protein>
<sequence>MPDAVLVLDLYAEEPVLGEHRLLREAAVSFGRPMVYPADHSELDPVLARRPDLHSRQFWVLHFPFDLEPPKPNRRYEAATITITFDDDGVIALDIMPMQPDEEADIRGIGRNVIAWDLHPADAEAGLRPRSRVMQVVLDAPADATDFHGALGATLTVARIRGAWARKLAASQTPRRFLLTVDGNFTTEPSR</sequence>
<accession>A0ABS2J473</accession>
<dbReference type="Proteomes" id="UP000809587">
    <property type="component" value="Unassembled WGS sequence"/>
</dbReference>
<reference evidence="1 2" key="1">
    <citation type="submission" date="2021-02" db="EMBL/GenBank/DDBJ databases">
        <authorList>
            <person name="Lee D.-H."/>
        </authorList>
    </citation>
    <scope>NUCLEOTIDE SEQUENCE [LARGE SCALE GENOMIC DNA]</scope>
    <source>
        <strain evidence="1 2">MMS20-R2-29</strain>
    </source>
</reference>
<keyword evidence="2" id="KW-1185">Reference proteome</keyword>
<name>A0ABS2J473_9ACTN</name>
<gene>
    <name evidence="1" type="ORF">JQN84_02045</name>
</gene>
<evidence type="ECO:0000313" key="1">
    <source>
        <dbReference type="EMBL" id="MBM7081328.1"/>
    </source>
</evidence>
<evidence type="ECO:0000313" key="2">
    <source>
        <dbReference type="Proteomes" id="UP000809587"/>
    </source>
</evidence>